<dbReference type="RefSeq" id="WP_306830038.1">
    <property type="nucleotide sequence ID" value="NZ_JAUSRA010000001.1"/>
</dbReference>
<dbReference type="Proteomes" id="UP001240984">
    <property type="component" value="Unassembled WGS sequence"/>
</dbReference>
<dbReference type="NCBIfam" id="NF033748">
    <property type="entry name" value="class_F_sortase"/>
    <property type="match status" value="1"/>
</dbReference>
<dbReference type="SUPFAM" id="SSF63817">
    <property type="entry name" value="Sortase"/>
    <property type="match status" value="1"/>
</dbReference>
<dbReference type="InterPro" id="IPR023365">
    <property type="entry name" value="Sortase_dom-sf"/>
</dbReference>
<keyword evidence="1" id="KW-0378">Hydrolase</keyword>
<dbReference type="Pfam" id="PF04203">
    <property type="entry name" value="Sortase"/>
    <property type="match status" value="1"/>
</dbReference>
<dbReference type="InterPro" id="IPR042001">
    <property type="entry name" value="Sortase_F"/>
</dbReference>
<evidence type="ECO:0000313" key="3">
    <source>
        <dbReference type="EMBL" id="MDP9794772.1"/>
    </source>
</evidence>
<dbReference type="CDD" id="cd05829">
    <property type="entry name" value="Sortase_F"/>
    <property type="match status" value="1"/>
</dbReference>
<evidence type="ECO:0000256" key="2">
    <source>
        <dbReference type="SAM" id="MobiDB-lite"/>
    </source>
</evidence>
<evidence type="ECO:0000256" key="1">
    <source>
        <dbReference type="ARBA" id="ARBA00022801"/>
    </source>
</evidence>
<reference evidence="3 4" key="1">
    <citation type="submission" date="2023-07" db="EMBL/GenBank/DDBJ databases">
        <title>Sequencing the genomes of 1000 actinobacteria strains.</title>
        <authorList>
            <person name="Klenk H.-P."/>
        </authorList>
    </citation>
    <scope>NUCLEOTIDE SEQUENCE [LARGE SCALE GENOMIC DNA]</scope>
    <source>
        <strain evidence="3 4">DSM 44710</strain>
    </source>
</reference>
<evidence type="ECO:0000313" key="4">
    <source>
        <dbReference type="Proteomes" id="UP001240984"/>
    </source>
</evidence>
<organism evidence="3 4">
    <name type="scientific">Catenuloplanes nepalensis</name>
    <dbReference type="NCBI Taxonomy" id="587533"/>
    <lineage>
        <taxon>Bacteria</taxon>
        <taxon>Bacillati</taxon>
        <taxon>Actinomycetota</taxon>
        <taxon>Actinomycetes</taxon>
        <taxon>Micromonosporales</taxon>
        <taxon>Micromonosporaceae</taxon>
        <taxon>Catenuloplanes</taxon>
    </lineage>
</organism>
<sequence>MIDEVRARLRPRVAVAAAVLALAGTVLTVQGARQEAAADAAEAARAHATGFPEEPSAVPSESSAPPAEAGAAEGIDTVIPAPTSSAGPSIPAPPASRRLGGDPRWTVLPRSVPEAVEIPSIGVRSALIPLGLRPDGTVEVPPLTGSAPPGWYRHSVTPGEAGPAVLLGHVDSAQTGKGVFYRLTDLDRGAEIRVTRRDGTTAVFTVTSMQRYAKSAFPTEHVYGPTDAPTLRLVTCGGVYDPVAQTFVDNIVVYATAQPAPATGNPDSEADGRPVH</sequence>
<feature type="region of interest" description="Disordered" evidence="2">
    <location>
        <begin position="40"/>
        <end position="104"/>
    </location>
</feature>
<gene>
    <name evidence="3" type="ORF">J2S43_003284</name>
</gene>
<feature type="compositionally biased region" description="Low complexity" evidence="2">
    <location>
        <begin position="80"/>
        <end position="89"/>
    </location>
</feature>
<proteinExistence type="predicted"/>
<name>A0ABT9MTL0_9ACTN</name>
<keyword evidence="4" id="KW-1185">Reference proteome</keyword>
<protein>
    <submittedName>
        <fullName evidence="3">Sortase (Surface protein transpeptidase)</fullName>
    </submittedName>
</protein>
<accession>A0ABT9MTL0</accession>
<comment type="caution">
    <text evidence="3">The sequence shown here is derived from an EMBL/GenBank/DDBJ whole genome shotgun (WGS) entry which is preliminary data.</text>
</comment>
<dbReference type="Gene3D" id="2.40.260.10">
    <property type="entry name" value="Sortase"/>
    <property type="match status" value="1"/>
</dbReference>
<dbReference type="EMBL" id="JAUSRA010000001">
    <property type="protein sequence ID" value="MDP9794772.1"/>
    <property type="molecule type" value="Genomic_DNA"/>
</dbReference>
<feature type="compositionally biased region" description="Low complexity" evidence="2">
    <location>
        <begin position="40"/>
        <end position="73"/>
    </location>
</feature>
<dbReference type="InterPro" id="IPR005754">
    <property type="entry name" value="Sortase"/>
</dbReference>